<dbReference type="AlphaFoldDB" id="A0A1J4MF45"/>
<comment type="caution">
    <text evidence="2">The sequence shown here is derived from an EMBL/GenBank/DDBJ whole genome shotgun (WGS) entry which is preliminary data.</text>
</comment>
<feature type="chain" id="PRO_5012859704" evidence="1">
    <location>
        <begin position="21"/>
        <end position="1021"/>
    </location>
</feature>
<proteinExistence type="predicted"/>
<dbReference type="EMBL" id="LRBP01000019">
    <property type="protein sequence ID" value="OII72825.1"/>
    <property type="molecule type" value="Genomic_DNA"/>
</dbReference>
<keyword evidence="3" id="KW-1185">Reference proteome</keyword>
<dbReference type="GeneID" id="39980488"/>
<dbReference type="VEuPathDB" id="CryptoDB:cubi_03695"/>
<protein>
    <submittedName>
        <fullName evidence="2">Uncharacterized protein</fullName>
    </submittedName>
</protein>
<dbReference type="RefSeq" id="XP_028874206.1">
    <property type="nucleotide sequence ID" value="XM_029020709.1"/>
</dbReference>
<feature type="signal peptide" evidence="1">
    <location>
        <begin position="1"/>
        <end position="20"/>
    </location>
</feature>
<evidence type="ECO:0000256" key="1">
    <source>
        <dbReference type="SAM" id="SignalP"/>
    </source>
</evidence>
<dbReference type="OrthoDB" id="344019at2759"/>
<accession>A0A1J4MF45</accession>
<organism evidence="2 3">
    <name type="scientific">Cryptosporidium ubiquitum</name>
    <dbReference type="NCBI Taxonomy" id="857276"/>
    <lineage>
        <taxon>Eukaryota</taxon>
        <taxon>Sar</taxon>
        <taxon>Alveolata</taxon>
        <taxon>Apicomplexa</taxon>
        <taxon>Conoidasida</taxon>
        <taxon>Coccidia</taxon>
        <taxon>Eucoccidiorida</taxon>
        <taxon>Eimeriorina</taxon>
        <taxon>Cryptosporidiidae</taxon>
        <taxon>Cryptosporidium</taxon>
    </lineage>
</organism>
<reference evidence="2 3" key="1">
    <citation type="submission" date="2016-10" db="EMBL/GenBank/DDBJ databases">
        <title>Reductive evolution of mitochondrial metabolism and differential evolution of invasion-related proteins in Cryptosporidium.</title>
        <authorList>
            <person name="Liu S."/>
            <person name="Roellig D.M."/>
            <person name="Guo Y."/>
            <person name="Li N."/>
            <person name="Frace M.A."/>
            <person name="Tang K."/>
            <person name="Zhang L."/>
            <person name="Feng Y."/>
            <person name="Xiao L."/>
        </authorList>
    </citation>
    <scope>NUCLEOTIDE SEQUENCE [LARGE SCALE GENOMIC DNA]</scope>
    <source>
        <strain evidence="2">39726</strain>
    </source>
</reference>
<evidence type="ECO:0000313" key="3">
    <source>
        <dbReference type="Proteomes" id="UP000186176"/>
    </source>
</evidence>
<gene>
    <name evidence="2" type="ORF">cubi_03695</name>
</gene>
<keyword evidence="1" id="KW-0732">Signal</keyword>
<dbReference type="Proteomes" id="UP000186176">
    <property type="component" value="Unassembled WGS sequence"/>
</dbReference>
<sequence length="1021" mass="120867">MFLKVLYFVVFFSYLVNLRSDAFLRNDLTDSYIQEYLDKIYLEKDLIYFEDSLSPTEKPDTSIKSSLASNMLNVHKNQILNSLGGTERLIELIKLLESDAQEEEEESIDEGIELKDYFDKIILSSNLDNNYYHYLTEIDGGKFGNFDGFGTNRLKISFSEVNKNKFSNRMNKGVKEYKFKSKLDPVIDKEHKLGEFDHKEKNRYIKEGFLAYSSGYYLVKRKNLKENEVDKYNYSIKIESPMELIDFNELVLLDEIKLLYKKKVHFKHNNGDQNTFKEDSNHKKVNQKTQNGFGVFYSGDENYGEEDDYEELEDYELEEEYQRVKIAKNFLTRGYPVCELKCVVRDLQNKVQWTEKIGKFIVENKVNNKEQSEINIINGNNWCDRLIFHNCIGFELESVKISIMNEKLLEKVHFVENVLGPQINNQIEKYFNNLFKDLPSKVLKPKQIGKMIILNEFLESNGFIISRNKQKKNELLMRYEKISKFSWNLISLNQILRNVKHKLKINHLNKGFTVLNSSSGLLIKKDDPLVNVIKPIIKQKFVLDIEQVLIFIQNILFLLKYENSNNKIFLPWYNKLTKNVFTKQNNFINSLFSEYNTLVKLFGQQKFYSKDRFYRFHTFNIYSLISHYKSYENNNHKNKFGKTIYSSEIRVFVINTTLTYYDQIKINNIFRKKSTHSMNNSDIPININDIDIENFKYLKEYFSPLKNEIEQDEWEGGEFDEDYDVYENYFRNIQSRKTNTGDYVIETPKLIKKSVGIKGNIEFNPNHLVFQNNLSNFGFNIAFINYIYQNSLNLDDSVITSPPWWMVWQSQFYPRISIIDSNKEQDLNLMENPDEFSREMNSTWLELPVNSENPNSFLDLGSFIPKEIISKEILESVILEKIELVNPAGIKKGDLNYSKNKDNMWEIIKEKQQFYISKWKKFDLINDPSNLFFYNLFSKKQTLSANSNFNSTKFYFNPCIINIFSESNNSEWLTNCNAKWKIYSFLFEEFISTINHYLNISTFFDLLNEIKILLVVQSQIG</sequence>
<evidence type="ECO:0000313" key="2">
    <source>
        <dbReference type="EMBL" id="OII72825.1"/>
    </source>
</evidence>
<name>A0A1J4MF45_9CRYT</name>